<keyword evidence="2" id="KW-0012">Acyltransferase</keyword>
<accession>A0A098M3K2</accession>
<dbReference type="Gene3D" id="3.40.630.30">
    <property type="match status" value="1"/>
</dbReference>
<sequence>MSDITVTALSFAEIREEHLPEVLDIYNYYVLNTTVSFHTEPLSLTEMRQAMLNGDPRFKSFAILRGGDMQGYVLITRHKNKQAYDTSGEISVYLKPDCTGRGVGESALHFIEKKAAELEFHVLVATVCSENERSRQLFLRNGYEQSAYFKEIGSKFGRRLDIASYQKIIGNTSYIT</sequence>
<evidence type="ECO:0000313" key="5">
    <source>
        <dbReference type="Proteomes" id="UP000029734"/>
    </source>
</evidence>
<dbReference type="AlphaFoldDB" id="A0A098M3K2"/>
<dbReference type="PROSITE" id="PS51186">
    <property type="entry name" value="GNAT"/>
    <property type="match status" value="1"/>
</dbReference>
<dbReference type="PANTHER" id="PTHR43072">
    <property type="entry name" value="N-ACETYLTRANSFERASE"/>
    <property type="match status" value="1"/>
</dbReference>
<dbReference type="EMBL" id="JQCR01000003">
    <property type="protein sequence ID" value="KGE16591.1"/>
    <property type="molecule type" value="Genomic_DNA"/>
</dbReference>
<proteinExistence type="predicted"/>
<dbReference type="STRING" id="268407.PWYN_17915"/>
<evidence type="ECO:0000259" key="3">
    <source>
        <dbReference type="PROSITE" id="PS51186"/>
    </source>
</evidence>
<protein>
    <submittedName>
        <fullName evidence="4">Acetyltransferase</fullName>
    </submittedName>
</protein>
<dbReference type="SUPFAM" id="SSF55729">
    <property type="entry name" value="Acyl-CoA N-acyltransferases (Nat)"/>
    <property type="match status" value="1"/>
</dbReference>
<reference evidence="4 5" key="1">
    <citation type="submission" date="2014-08" db="EMBL/GenBank/DDBJ databases">
        <authorList>
            <person name="den Bakker H.C."/>
        </authorList>
    </citation>
    <scope>NUCLEOTIDE SEQUENCE [LARGE SCALE GENOMIC DNA]</scope>
    <source>
        <strain evidence="4 5">DSM 18334</strain>
    </source>
</reference>
<dbReference type="InterPro" id="IPR000182">
    <property type="entry name" value="GNAT_dom"/>
</dbReference>
<dbReference type="Proteomes" id="UP000029734">
    <property type="component" value="Unassembled WGS sequence"/>
</dbReference>
<keyword evidence="5" id="KW-1185">Reference proteome</keyword>
<dbReference type="Pfam" id="PF00583">
    <property type="entry name" value="Acetyltransf_1"/>
    <property type="match status" value="1"/>
</dbReference>
<dbReference type="RefSeq" id="WP_036654607.1">
    <property type="nucleotide sequence ID" value="NZ_JQCR01000003.1"/>
</dbReference>
<reference evidence="4 5" key="2">
    <citation type="submission" date="2014-10" db="EMBL/GenBank/DDBJ databases">
        <title>Comparative genomics of the Paenibacillus odorifer group.</title>
        <authorList>
            <person name="Tsai Y.-C."/>
            <person name="Martin N."/>
            <person name="Korlach J."/>
            <person name="Wiedmann M."/>
        </authorList>
    </citation>
    <scope>NUCLEOTIDE SEQUENCE [LARGE SCALE GENOMIC DNA]</scope>
    <source>
        <strain evidence="4 5">DSM 18334</strain>
    </source>
</reference>
<name>A0A098M3K2_9BACL</name>
<dbReference type="PANTHER" id="PTHR43072:SF23">
    <property type="entry name" value="UPF0039 PROTEIN C11D3.02C"/>
    <property type="match status" value="1"/>
</dbReference>
<evidence type="ECO:0000313" key="4">
    <source>
        <dbReference type="EMBL" id="KGE16591.1"/>
    </source>
</evidence>
<gene>
    <name evidence="4" type="ORF">PWYN_17915</name>
</gene>
<keyword evidence="1 4" id="KW-0808">Transferase</keyword>
<dbReference type="OrthoDB" id="9798006at2"/>
<comment type="caution">
    <text evidence="4">The sequence shown here is derived from an EMBL/GenBank/DDBJ whole genome shotgun (WGS) entry which is preliminary data.</text>
</comment>
<organism evidence="4 5">
    <name type="scientific">Paenibacillus wynnii</name>
    <dbReference type="NCBI Taxonomy" id="268407"/>
    <lineage>
        <taxon>Bacteria</taxon>
        <taxon>Bacillati</taxon>
        <taxon>Bacillota</taxon>
        <taxon>Bacilli</taxon>
        <taxon>Bacillales</taxon>
        <taxon>Paenibacillaceae</taxon>
        <taxon>Paenibacillus</taxon>
    </lineage>
</organism>
<dbReference type="GO" id="GO:0016747">
    <property type="term" value="F:acyltransferase activity, transferring groups other than amino-acyl groups"/>
    <property type="evidence" value="ECO:0007669"/>
    <property type="project" value="InterPro"/>
</dbReference>
<feature type="domain" description="N-acetyltransferase" evidence="3">
    <location>
        <begin position="9"/>
        <end position="161"/>
    </location>
</feature>
<dbReference type="eggNOG" id="COG1247">
    <property type="taxonomic scope" value="Bacteria"/>
</dbReference>
<dbReference type="InterPro" id="IPR016181">
    <property type="entry name" value="Acyl_CoA_acyltransferase"/>
</dbReference>
<evidence type="ECO:0000256" key="2">
    <source>
        <dbReference type="ARBA" id="ARBA00023315"/>
    </source>
</evidence>
<evidence type="ECO:0000256" key="1">
    <source>
        <dbReference type="ARBA" id="ARBA00022679"/>
    </source>
</evidence>